<proteinExistence type="predicted"/>
<keyword evidence="2" id="KW-1185">Reference proteome</keyword>
<protein>
    <submittedName>
        <fullName evidence="1">Uncharacterized protein</fullName>
    </submittedName>
</protein>
<dbReference type="EMBL" id="JBEPLM010000001">
    <property type="protein sequence ID" value="MET3590826.1"/>
    <property type="molecule type" value="Genomic_DNA"/>
</dbReference>
<name>A0ABV2HJT4_9HYPH</name>
<sequence>MSAVTLDHIEFETETSHAVPERRSGPREEEFRSALERYMADYIACQKRCAEARNALSRREDV</sequence>
<evidence type="ECO:0000313" key="1">
    <source>
        <dbReference type="EMBL" id="MET3590826.1"/>
    </source>
</evidence>
<evidence type="ECO:0000313" key="2">
    <source>
        <dbReference type="Proteomes" id="UP001549036"/>
    </source>
</evidence>
<comment type="caution">
    <text evidence="1">The sequence shown here is derived from an EMBL/GenBank/DDBJ whole genome shotgun (WGS) entry which is preliminary data.</text>
</comment>
<dbReference type="Proteomes" id="UP001549036">
    <property type="component" value="Unassembled WGS sequence"/>
</dbReference>
<reference evidence="1 2" key="1">
    <citation type="submission" date="2024-06" db="EMBL/GenBank/DDBJ databases">
        <title>Genomic Encyclopedia of Type Strains, Phase IV (KMG-IV): sequencing the most valuable type-strain genomes for metagenomic binning, comparative biology and taxonomic classification.</title>
        <authorList>
            <person name="Goeker M."/>
        </authorList>
    </citation>
    <scope>NUCLEOTIDE SEQUENCE [LARGE SCALE GENOMIC DNA]</scope>
    <source>
        <strain evidence="1 2">DSM 29846</strain>
    </source>
</reference>
<gene>
    <name evidence="1" type="ORF">ABID26_000205</name>
</gene>
<organism evidence="1 2">
    <name type="scientific">Mesorhizobium shonense</name>
    <dbReference type="NCBI Taxonomy" id="1209948"/>
    <lineage>
        <taxon>Bacteria</taxon>
        <taxon>Pseudomonadati</taxon>
        <taxon>Pseudomonadota</taxon>
        <taxon>Alphaproteobacteria</taxon>
        <taxon>Hyphomicrobiales</taxon>
        <taxon>Phyllobacteriaceae</taxon>
        <taxon>Mesorhizobium</taxon>
    </lineage>
</organism>
<dbReference type="RefSeq" id="WP_126100982.1">
    <property type="nucleotide sequence ID" value="NZ_JBEPLM010000001.1"/>
</dbReference>
<accession>A0ABV2HJT4</accession>